<dbReference type="Proteomes" id="UP001159364">
    <property type="component" value="Linkage Group LG04"/>
</dbReference>
<accession>A0AAV8TQW0</accession>
<comment type="caution">
    <text evidence="1">The sequence shown here is derived from an EMBL/GenBank/DDBJ whole genome shotgun (WGS) entry which is preliminary data.</text>
</comment>
<protein>
    <submittedName>
        <fullName evidence="1">Uncharacterized protein</fullName>
    </submittedName>
</protein>
<dbReference type="AlphaFoldDB" id="A0AAV8TQW0"/>
<evidence type="ECO:0000313" key="1">
    <source>
        <dbReference type="EMBL" id="KAJ8768593.1"/>
    </source>
</evidence>
<gene>
    <name evidence="1" type="ORF">K2173_022713</name>
</gene>
<proteinExistence type="predicted"/>
<name>A0AAV8TQW0_9ROSI</name>
<sequence>MGVATSFRWILLLHKDVPIAARYSSMLSFMVNDINSTMTKLMSLSDELNSPLKLAMCCLDGHILGLYECI</sequence>
<keyword evidence="2" id="KW-1185">Reference proteome</keyword>
<organism evidence="1 2">
    <name type="scientific">Erythroxylum novogranatense</name>
    <dbReference type="NCBI Taxonomy" id="1862640"/>
    <lineage>
        <taxon>Eukaryota</taxon>
        <taxon>Viridiplantae</taxon>
        <taxon>Streptophyta</taxon>
        <taxon>Embryophyta</taxon>
        <taxon>Tracheophyta</taxon>
        <taxon>Spermatophyta</taxon>
        <taxon>Magnoliopsida</taxon>
        <taxon>eudicotyledons</taxon>
        <taxon>Gunneridae</taxon>
        <taxon>Pentapetalae</taxon>
        <taxon>rosids</taxon>
        <taxon>fabids</taxon>
        <taxon>Malpighiales</taxon>
        <taxon>Erythroxylaceae</taxon>
        <taxon>Erythroxylum</taxon>
    </lineage>
</organism>
<reference evidence="1 2" key="1">
    <citation type="submission" date="2021-09" db="EMBL/GenBank/DDBJ databases">
        <title>Genomic insights and catalytic innovation underlie evolution of tropane alkaloids biosynthesis.</title>
        <authorList>
            <person name="Wang Y.-J."/>
            <person name="Tian T."/>
            <person name="Huang J.-P."/>
            <person name="Huang S.-X."/>
        </authorList>
    </citation>
    <scope>NUCLEOTIDE SEQUENCE [LARGE SCALE GENOMIC DNA]</scope>
    <source>
        <strain evidence="1">KIB-2018</strain>
        <tissue evidence="1">Leaf</tissue>
    </source>
</reference>
<dbReference type="EMBL" id="JAIWQS010000004">
    <property type="protein sequence ID" value="KAJ8768593.1"/>
    <property type="molecule type" value="Genomic_DNA"/>
</dbReference>
<evidence type="ECO:0000313" key="2">
    <source>
        <dbReference type="Proteomes" id="UP001159364"/>
    </source>
</evidence>